<dbReference type="OrthoDB" id="9799958at2"/>
<dbReference type="eggNOG" id="COG2212">
    <property type="taxonomic scope" value="Bacteria"/>
</dbReference>
<dbReference type="HOGENOM" id="CLU_125825_1_2_0"/>
<comment type="subcellular location">
    <subcellularLocation>
        <location evidence="1 8">Cell membrane</location>
        <topology evidence="1 8">Multi-pass membrane protein</topology>
    </subcellularLocation>
</comment>
<dbReference type="STRING" id="383372.Rcas_1773"/>
<accession>A7NK45</accession>
<sequence>MVQIIALWVVLPLLSIAVALPVIRLVRGPSLPDRVVALDVMGTIAIAIFAAYALTNSKPAFLDAALVVGLIGFIGTIAFAYYTERRI</sequence>
<keyword evidence="8" id="KW-0406">Ion transport</keyword>
<evidence type="ECO:0000256" key="2">
    <source>
        <dbReference type="ARBA" id="ARBA00009212"/>
    </source>
</evidence>
<organism evidence="10 11">
    <name type="scientific">Roseiflexus castenholzii (strain DSM 13941 / HLO8)</name>
    <dbReference type="NCBI Taxonomy" id="383372"/>
    <lineage>
        <taxon>Bacteria</taxon>
        <taxon>Bacillati</taxon>
        <taxon>Chloroflexota</taxon>
        <taxon>Chloroflexia</taxon>
        <taxon>Chloroflexales</taxon>
        <taxon>Roseiflexineae</taxon>
        <taxon>Roseiflexaceae</taxon>
        <taxon>Roseiflexus</taxon>
    </lineage>
</organism>
<evidence type="ECO:0000313" key="10">
    <source>
        <dbReference type="EMBL" id="ABU57865.1"/>
    </source>
</evidence>
<dbReference type="InterPro" id="IPR007208">
    <property type="entry name" value="MrpF/PhaF-like"/>
</dbReference>
<evidence type="ECO:0000256" key="3">
    <source>
        <dbReference type="ARBA" id="ARBA00022448"/>
    </source>
</evidence>
<feature type="transmembrane region" description="Helical" evidence="9">
    <location>
        <begin position="35"/>
        <end position="54"/>
    </location>
</feature>
<keyword evidence="6 9" id="KW-1133">Transmembrane helix</keyword>
<keyword evidence="7 8" id="KW-0472">Membrane</keyword>
<evidence type="ECO:0000256" key="4">
    <source>
        <dbReference type="ARBA" id="ARBA00022475"/>
    </source>
</evidence>
<keyword evidence="5 9" id="KW-0812">Transmembrane</keyword>
<dbReference type="PANTHER" id="PTHR34702">
    <property type="entry name" value="NA(+)/H(+) ANTIPORTER SUBUNIT F1"/>
    <property type="match status" value="1"/>
</dbReference>
<dbReference type="PANTHER" id="PTHR34702:SF1">
    <property type="entry name" value="NA(+)_H(+) ANTIPORTER SUBUNIT F"/>
    <property type="match status" value="1"/>
</dbReference>
<gene>
    <name evidence="10" type="ordered locus">Rcas_1773</name>
</gene>
<dbReference type="GO" id="GO:0005886">
    <property type="term" value="C:plasma membrane"/>
    <property type="evidence" value="ECO:0007669"/>
    <property type="project" value="UniProtKB-SubCell"/>
</dbReference>
<dbReference type="KEGG" id="rca:Rcas_1773"/>
<dbReference type="EMBL" id="CP000804">
    <property type="protein sequence ID" value="ABU57865.1"/>
    <property type="molecule type" value="Genomic_DNA"/>
</dbReference>
<name>A7NK45_ROSCS</name>
<dbReference type="GO" id="GO:0015385">
    <property type="term" value="F:sodium:proton antiporter activity"/>
    <property type="evidence" value="ECO:0007669"/>
    <property type="project" value="TreeGrafter"/>
</dbReference>
<keyword evidence="3 8" id="KW-0813">Transport</keyword>
<evidence type="ECO:0000313" key="11">
    <source>
        <dbReference type="Proteomes" id="UP000000263"/>
    </source>
</evidence>
<reference evidence="10 11" key="1">
    <citation type="submission" date="2007-08" db="EMBL/GenBank/DDBJ databases">
        <title>Complete sequence of Roseiflexus castenholzii DSM 13941.</title>
        <authorList>
            <consortium name="US DOE Joint Genome Institute"/>
            <person name="Copeland A."/>
            <person name="Lucas S."/>
            <person name="Lapidus A."/>
            <person name="Barry K."/>
            <person name="Glavina del Rio T."/>
            <person name="Dalin E."/>
            <person name="Tice H."/>
            <person name="Pitluck S."/>
            <person name="Thompson L.S."/>
            <person name="Brettin T."/>
            <person name="Bruce D."/>
            <person name="Detter J.C."/>
            <person name="Han C."/>
            <person name="Tapia R."/>
            <person name="Schmutz J."/>
            <person name="Larimer F."/>
            <person name="Land M."/>
            <person name="Hauser L."/>
            <person name="Kyrpides N."/>
            <person name="Mikhailova N."/>
            <person name="Bryant D.A."/>
            <person name="Hanada S."/>
            <person name="Tsukatani Y."/>
            <person name="Richardson P."/>
        </authorList>
    </citation>
    <scope>NUCLEOTIDE SEQUENCE [LARGE SCALE GENOMIC DNA]</scope>
    <source>
        <strain evidence="11">DSM 13941 / HLO8</strain>
    </source>
</reference>
<keyword evidence="8" id="KW-0050">Antiport</keyword>
<evidence type="ECO:0000256" key="6">
    <source>
        <dbReference type="ARBA" id="ARBA00022989"/>
    </source>
</evidence>
<evidence type="ECO:0000256" key="5">
    <source>
        <dbReference type="ARBA" id="ARBA00022692"/>
    </source>
</evidence>
<evidence type="ECO:0000256" key="1">
    <source>
        <dbReference type="ARBA" id="ARBA00004651"/>
    </source>
</evidence>
<dbReference type="RefSeq" id="WP_012120291.1">
    <property type="nucleotide sequence ID" value="NC_009767.1"/>
</dbReference>
<dbReference type="NCBIfam" id="NF009243">
    <property type="entry name" value="PRK12599.1-2"/>
    <property type="match status" value="1"/>
</dbReference>
<evidence type="ECO:0000256" key="7">
    <source>
        <dbReference type="ARBA" id="ARBA00023136"/>
    </source>
</evidence>
<keyword evidence="11" id="KW-1185">Reference proteome</keyword>
<dbReference type="Pfam" id="PF04066">
    <property type="entry name" value="MrpF_PhaF"/>
    <property type="match status" value="1"/>
</dbReference>
<evidence type="ECO:0000256" key="8">
    <source>
        <dbReference type="PIRNR" id="PIRNR028784"/>
    </source>
</evidence>
<dbReference type="PIRSF" id="PIRSF028784">
    <property type="entry name" value="MrpF"/>
    <property type="match status" value="1"/>
</dbReference>
<dbReference type="AlphaFoldDB" id="A7NK45"/>
<comment type="similarity">
    <text evidence="2 8">Belongs to the CPA3 antiporters (TC 2.A.63) subunit F family.</text>
</comment>
<evidence type="ECO:0000256" key="9">
    <source>
        <dbReference type="SAM" id="Phobius"/>
    </source>
</evidence>
<feature type="transmembrane region" description="Helical" evidence="9">
    <location>
        <begin position="61"/>
        <end position="82"/>
    </location>
</feature>
<dbReference type="Proteomes" id="UP000000263">
    <property type="component" value="Chromosome"/>
</dbReference>
<keyword evidence="4 8" id="KW-1003">Cell membrane</keyword>
<proteinExistence type="inferred from homology"/>
<protein>
    <submittedName>
        <fullName evidence="10">Multiple resistance and pH regulation protein F</fullName>
    </submittedName>
</protein>